<dbReference type="RefSeq" id="WP_019470421.1">
    <property type="nucleotide sequence ID" value="NZ_JABWRS010000002.1"/>
</dbReference>
<reference evidence="2 3" key="1">
    <citation type="journal article" date="2020" name="Microorganisms">
        <title>Reliable Identification of Environmental Pseudomonas Isolates Using the rpoD Gene.</title>
        <authorList>
            <consortium name="The Broad Institute Genome Sequencing Platform"/>
            <person name="Girard L."/>
            <person name="Lood C."/>
            <person name="Rokni-Zadeh H."/>
            <person name="van Noort V."/>
            <person name="Lavigne R."/>
            <person name="De Mot R."/>
        </authorList>
    </citation>
    <scope>NUCLEOTIDE SEQUENCE [LARGE SCALE GENOMIC DNA]</scope>
    <source>
        <strain evidence="2 3">RW7P2</strain>
    </source>
</reference>
<dbReference type="PROSITE" id="PS51257">
    <property type="entry name" value="PROKAR_LIPOPROTEIN"/>
    <property type="match status" value="1"/>
</dbReference>
<comment type="caution">
    <text evidence="2">The sequence shown here is derived from an EMBL/GenBank/DDBJ whole genome shotgun (WGS) entry which is preliminary data.</text>
</comment>
<keyword evidence="1" id="KW-0812">Transmembrane</keyword>
<organism evidence="2 3">
    <name type="scientific">Pseudomonas taiwanensis</name>
    <dbReference type="NCBI Taxonomy" id="470150"/>
    <lineage>
        <taxon>Bacteria</taxon>
        <taxon>Pseudomonadati</taxon>
        <taxon>Pseudomonadota</taxon>
        <taxon>Gammaproteobacteria</taxon>
        <taxon>Pseudomonadales</taxon>
        <taxon>Pseudomonadaceae</taxon>
        <taxon>Pseudomonas</taxon>
    </lineage>
</organism>
<keyword evidence="1" id="KW-1133">Transmembrane helix</keyword>
<dbReference type="EMBL" id="JABWRS010000002">
    <property type="protein sequence ID" value="MBC3474921.1"/>
    <property type="molecule type" value="Genomic_DNA"/>
</dbReference>
<evidence type="ECO:0000313" key="3">
    <source>
        <dbReference type="Proteomes" id="UP000628086"/>
    </source>
</evidence>
<evidence type="ECO:0000256" key="1">
    <source>
        <dbReference type="SAM" id="Phobius"/>
    </source>
</evidence>
<accession>A0ABR6V3C4</accession>
<name>A0ABR6V3C4_9PSED</name>
<gene>
    <name evidence="2" type="ORF">HU747_04835</name>
</gene>
<feature type="transmembrane region" description="Helical" evidence="1">
    <location>
        <begin position="7"/>
        <end position="27"/>
    </location>
</feature>
<dbReference type="Proteomes" id="UP000628086">
    <property type="component" value="Unassembled WGS sequence"/>
</dbReference>
<evidence type="ECO:0008006" key="4">
    <source>
        <dbReference type="Google" id="ProtNLM"/>
    </source>
</evidence>
<keyword evidence="1" id="KW-0472">Membrane</keyword>
<protein>
    <recommendedName>
        <fullName evidence="4">Lipoprotein</fullName>
    </recommendedName>
</protein>
<proteinExistence type="predicted"/>
<keyword evidence="3" id="KW-1185">Reference proteome</keyword>
<feature type="transmembrane region" description="Helical" evidence="1">
    <location>
        <begin position="33"/>
        <end position="50"/>
    </location>
</feature>
<evidence type="ECO:0000313" key="2">
    <source>
        <dbReference type="EMBL" id="MBC3474921.1"/>
    </source>
</evidence>
<sequence>MKLLRVFAAVFIFAGILAGCLTLMLLVILMLRFPPILFVVLLACWMLSRLQRG</sequence>